<evidence type="ECO:0000256" key="4">
    <source>
        <dbReference type="ARBA" id="ARBA00023014"/>
    </source>
</evidence>
<dbReference type="GO" id="GO:0003824">
    <property type="term" value="F:catalytic activity"/>
    <property type="evidence" value="ECO:0007669"/>
    <property type="project" value="InterPro"/>
</dbReference>
<dbReference type="Gene3D" id="1.10.1670.10">
    <property type="entry name" value="Helix-hairpin-Helix base-excision DNA repair enzymes (C-terminal)"/>
    <property type="match status" value="1"/>
</dbReference>
<dbReference type="InterPro" id="IPR003265">
    <property type="entry name" value="HhH-GPD_domain"/>
</dbReference>
<dbReference type="Proteomes" id="UP000199602">
    <property type="component" value="Unassembled WGS sequence"/>
</dbReference>
<dbReference type="InterPro" id="IPR023170">
    <property type="entry name" value="HhH_base_excis_C"/>
</dbReference>
<dbReference type="SUPFAM" id="SSF48150">
    <property type="entry name" value="DNA-glycosylase"/>
    <property type="match status" value="1"/>
</dbReference>
<evidence type="ECO:0000259" key="5">
    <source>
        <dbReference type="SMART" id="SM00478"/>
    </source>
</evidence>
<dbReference type="OrthoDB" id="9802365at2"/>
<gene>
    <name evidence="6" type="ORF">SAMN04488516_101430</name>
</gene>
<evidence type="ECO:0000256" key="3">
    <source>
        <dbReference type="ARBA" id="ARBA00023004"/>
    </source>
</evidence>
<dbReference type="GO" id="GO:0006284">
    <property type="term" value="P:base-excision repair"/>
    <property type="evidence" value="ECO:0007669"/>
    <property type="project" value="InterPro"/>
</dbReference>
<reference evidence="6 7" key="1">
    <citation type="submission" date="2016-10" db="EMBL/GenBank/DDBJ databases">
        <authorList>
            <person name="de Groot N.N."/>
        </authorList>
    </citation>
    <scope>NUCLEOTIDE SEQUENCE [LARGE SCALE GENOMIC DNA]</scope>
    <source>
        <strain evidence="6 7">DSM 15269</strain>
    </source>
</reference>
<dbReference type="STRING" id="206665.SAMN04488516_101430"/>
<dbReference type="GO" id="GO:0046872">
    <property type="term" value="F:metal ion binding"/>
    <property type="evidence" value="ECO:0007669"/>
    <property type="project" value="UniProtKB-KW"/>
</dbReference>
<keyword evidence="3" id="KW-0408">Iron</keyword>
<evidence type="ECO:0000313" key="6">
    <source>
        <dbReference type="EMBL" id="SDN33339.1"/>
    </source>
</evidence>
<keyword evidence="1" id="KW-0004">4Fe-4S</keyword>
<proteinExistence type="predicted"/>
<dbReference type="CDD" id="cd00056">
    <property type="entry name" value="ENDO3c"/>
    <property type="match status" value="1"/>
</dbReference>
<dbReference type="SMART" id="SM00478">
    <property type="entry name" value="ENDO3c"/>
    <property type="match status" value="1"/>
</dbReference>
<feature type="domain" description="HhH-GPD" evidence="5">
    <location>
        <begin position="38"/>
        <end position="197"/>
    </location>
</feature>
<evidence type="ECO:0000256" key="2">
    <source>
        <dbReference type="ARBA" id="ARBA00022723"/>
    </source>
</evidence>
<accession>A0A1H0AIL9</accession>
<dbReference type="PANTHER" id="PTHR10359">
    <property type="entry name" value="A/G-SPECIFIC ADENINE GLYCOSYLASE/ENDONUCLEASE III"/>
    <property type="match status" value="1"/>
</dbReference>
<dbReference type="PIRSF" id="PIRSF001435">
    <property type="entry name" value="Nth"/>
    <property type="match status" value="1"/>
</dbReference>
<dbReference type="AlphaFoldDB" id="A0A1H0AIL9"/>
<protein>
    <submittedName>
        <fullName evidence="6">DNA-3-methyladenine glycosylase III</fullName>
    </submittedName>
</protein>
<keyword evidence="4" id="KW-0411">Iron-sulfur</keyword>
<evidence type="ECO:0000256" key="1">
    <source>
        <dbReference type="ARBA" id="ARBA00022485"/>
    </source>
</evidence>
<dbReference type="RefSeq" id="WP_092062870.1">
    <property type="nucleotide sequence ID" value="NZ_FNIN01000001.1"/>
</dbReference>
<dbReference type="PANTHER" id="PTHR10359:SF19">
    <property type="entry name" value="DNA REPAIR GLYCOSYLASE MJ1434-RELATED"/>
    <property type="match status" value="1"/>
</dbReference>
<organism evidence="6 7">
    <name type="scientific">Desulfonauticus submarinus</name>
    <dbReference type="NCBI Taxonomy" id="206665"/>
    <lineage>
        <taxon>Bacteria</taxon>
        <taxon>Pseudomonadati</taxon>
        <taxon>Thermodesulfobacteriota</taxon>
        <taxon>Desulfovibrionia</taxon>
        <taxon>Desulfovibrionales</taxon>
        <taxon>Desulfonauticaceae</taxon>
        <taxon>Desulfonauticus</taxon>
    </lineage>
</organism>
<evidence type="ECO:0000313" key="7">
    <source>
        <dbReference type="Proteomes" id="UP000199602"/>
    </source>
</evidence>
<sequence length="214" mass="24893">MNKKDVLKLIYTKLFSALGPSHWWPGESPFEIAVGAILTQNTNWNNVEKAIHNLKQANLLNEQKLFSLPEEKLAFYIKPAGFFRLKTKRLKNFLHFLKKEANLKITNLKIYPLKELREKLLSVSGIGPETADSILLYALDKPIFVVDVYTKRMFSRHGLVPEETSYQEIQDLFMDNLDPNVQLFNEYHALIVRACKKWCLKNKPRCEECPLNNI</sequence>
<keyword evidence="2" id="KW-0479">Metal-binding</keyword>
<dbReference type="EMBL" id="FNIN01000001">
    <property type="protein sequence ID" value="SDN33339.1"/>
    <property type="molecule type" value="Genomic_DNA"/>
</dbReference>
<keyword evidence="7" id="KW-1185">Reference proteome</keyword>
<name>A0A1H0AIL9_9BACT</name>
<dbReference type="GO" id="GO:0051539">
    <property type="term" value="F:4 iron, 4 sulfur cluster binding"/>
    <property type="evidence" value="ECO:0007669"/>
    <property type="project" value="UniProtKB-KW"/>
</dbReference>
<dbReference type="InterPro" id="IPR011257">
    <property type="entry name" value="DNA_glycosylase"/>
</dbReference>
<dbReference type="Pfam" id="PF00730">
    <property type="entry name" value="HhH-GPD"/>
    <property type="match status" value="1"/>
</dbReference>
<dbReference type="Gene3D" id="1.10.340.30">
    <property type="entry name" value="Hypothetical protein, domain 2"/>
    <property type="match status" value="1"/>
</dbReference>